<name>A0A6N0HN76_9GAMM</name>
<reference evidence="1 2" key="1">
    <citation type="submission" date="2020-05" db="EMBL/GenBank/DDBJ databases">
        <title>Horizontal transmission and recombination maintain forever young bacterial symbiont genomes.</title>
        <authorList>
            <person name="Russell S.L."/>
            <person name="Pepper-Tunick E."/>
            <person name="Svedberg J."/>
            <person name="Byrne A."/>
            <person name="Ruelas Castillo J."/>
            <person name="Vollmers C."/>
            <person name="Beinart R.A."/>
            <person name="Corbett-Detig R."/>
        </authorList>
    </citation>
    <scope>NUCLEOTIDE SEQUENCE [LARGE SCALE GENOMIC DNA]</scope>
    <source>
        <strain evidence="1">JDF_Ridge</strain>
    </source>
</reference>
<accession>A0A6N0HN76</accession>
<dbReference type="KEGG" id="reo:HUE58_00670"/>
<protein>
    <submittedName>
        <fullName evidence="1">Addiction module protein</fullName>
    </submittedName>
</protein>
<proteinExistence type="predicted"/>
<evidence type="ECO:0000313" key="2">
    <source>
        <dbReference type="Proteomes" id="UP000509429"/>
    </source>
</evidence>
<keyword evidence="2" id="KW-1185">Reference proteome</keyword>
<dbReference type="InterPro" id="IPR013406">
    <property type="entry name" value="CHP02574_addiction_mod"/>
</dbReference>
<dbReference type="AlphaFoldDB" id="A0A6N0HN76"/>
<evidence type="ECO:0000313" key="1">
    <source>
        <dbReference type="EMBL" id="QKQ23741.1"/>
    </source>
</evidence>
<organism evidence="1 2">
    <name type="scientific">Candidatus Ruthia endofausta</name>
    <dbReference type="NCBI Taxonomy" id="2738852"/>
    <lineage>
        <taxon>Bacteria</taxon>
        <taxon>Pseudomonadati</taxon>
        <taxon>Pseudomonadota</taxon>
        <taxon>Gammaproteobacteria</taxon>
        <taxon>Candidatus Pseudothioglobaceae</taxon>
        <taxon>Candidatus Ruthturnera</taxon>
    </lineage>
</organism>
<dbReference type="EMBL" id="CP054490">
    <property type="protein sequence ID" value="QKQ23741.1"/>
    <property type="molecule type" value="Genomic_DNA"/>
</dbReference>
<sequence length="120" mass="13249">MSVVFKQVIENIGALSSSEKALMAHCLISSLESEQDKNVDEIWVKLAEKRYLDLTSRVAKGVSWGEIKNTVKFKSGQSESVFTVENNIVSKVKTDGNKAYLSVQNTVDDASAIEISYTKT</sequence>
<dbReference type="RefSeq" id="WP_174605181.1">
    <property type="nucleotide sequence ID" value="NZ_CP054490.1"/>
</dbReference>
<dbReference type="Proteomes" id="UP000509429">
    <property type="component" value="Chromosome"/>
</dbReference>
<gene>
    <name evidence="1" type="ORF">HUE58_00670</name>
</gene>
<dbReference type="Pfam" id="PF09720">
    <property type="entry name" value="Unstab_antitox"/>
    <property type="match status" value="1"/>
</dbReference>